<comment type="caution">
    <text evidence="2">The sequence shown here is derived from an EMBL/GenBank/DDBJ whole genome shotgun (WGS) entry which is preliminary data.</text>
</comment>
<gene>
    <name evidence="2" type="ORF">CKAN_01755300</name>
</gene>
<dbReference type="OrthoDB" id="1936739at2759"/>
<sequence>MSDDDGEEMVDCAVRAYLLYLLGCMLFTDKNNTRVPIIFLIHLVDLDNVRSYAWGTAALAYLYRQLGLATRHEVKQIVGYLTLLEAWVYEHFECLAPTPNIHHRPD</sequence>
<evidence type="ECO:0000259" key="1">
    <source>
        <dbReference type="Pfam" id="PF10536"/>
    </source>
</evidence>
<dbReference type="PANTHER" id="PTHR46033:SF8">
    <property type="entry name" value="PROTEIN MAINTENANCE OF MERISTEMS-LIKE"/>
    <property type="match status" value="1"/>
</dbReference>
<dbReference type="Proteomes" id="UP000283530">
    <property type="component" value="Unassembled WGS sequence"/>
</dbReference>
<protein>
    <submittedName>
        <fullName evidence="2">Serine/threonine-protein phosphatase 7 long form isoform X1</fullName>
    </submittedName>
</protein>
<proteinExistence type="predicted"/>
<dbReference type="GO" id="GO:0010073">
    <property type="term" value="P:meristem maintenance"/>
    <property type="evidence" value="ECO:0007669"/>
    <property type="project" value="InterPro"/>
</dbReference>
<evidence type="ECO:0000313" key="3">
    <source>
        <dbReference type="Proteomes" id="UP000283530"/>
    </source>
</evidence>
<name>A0A3S3N5A5_9MAGN</name>
<keyword evidence="3" id="KW-1185">Reference proteome</keyword>
<reference evidence="2 3" key="1">
    <citation type="journal article" date="2019" name="Nat. Plants">
        <title>Stout camphor tree genome fills gaps in understanding of flowering plant genome evolution.</title>
        <authorList>
            <person name="Chaw S.M."/>
            <person name="Liu Y.C."/>
            <person name="Wu Y.W."/>
            <person name="Wang H.Y."/>
            <person name="Lin C.I."/>
            <person name="Wu C.S."/>
            <person name="Ke H.M."/>
            <person name="Chang L.Y."/>
            <person name="Hsu C.Y."/>
            <person name="Yang H.T."/>
            <person name="Sudianto E."/>
            <person name="Hsu M.H."/>
            <person name="Wu K.P."/>
            <person name="Wang L.N."/>
            <person name="Leebens-Mack J.H."/>
            <person name="Tsai I.J."/>
        </authorList>
    </citation>
    <scope>NUCLEOTIDE SEQUENCE [LARGE SCALE GENOMIC DNA]</scope>
    <source>
        <strain evidence="3">cv. Chaw 1501</strain>
        <tissue evidence="2">Young leaves</tissue>
    </source>
</reference>
<dbReference type="AlphaFoldDB" id="A0A3S3N5A5"/>
<evidence type="ECO:0000313" key="2">
    <source>
        <dbReference type="EMBL" id="RWR88534.1"/>
    </source>
</evidence>
<dbReference type="Pfam" id="PF10536">
    <property type="entry name" value="PMD"/>
    <property type="match status" value="1"/>
</dbReference>
<dbReference type="STRING" id="337451.A0A3S3N5A5"/>
<dbReference type="PANTHER" id="PTHR46033">
    <property type="entry name" value="PROTEIN MAIN-LIKE 2"/>
    <property type="match status" value="1"/>
</dbReference>
<feature type="domain" description="Aminotransferase-like plant mobile" evidence="1">
    <location>
        <begin position="11"/>
        <end position="97"/>
    </location>
</feature>
<dbReference type="InterPro" id="IPR019557">
    <property type="entry name" value="AminoTfrase-like_pln_mobile"/>
</dbReference>
<dbReference type="EMBL" id="QPKB01000007">
    <property type="protein sequence ID" value="RWR88534.1"/>
    <property type="molecule type" value="Genomic_DNA"/>
</dbReference>
<accession>A0A3S3N5A5</accession>
<organism evidence="2 3">
    <name type="scientific">Cinnamomum micranthum f. kanehirae</name>
    <dbReference type="NCBI Taxonomy" id="337451"/>
    <lineage>
        <taxon>Eukaryota</taxon>
        <taxon>Viridiplantae</taxon>
        <taxon>Streptophyta</taxon>
        <taxon>Embryophyta</taxon>
        <taxon>Tracheophyta</taxon>
        <taxon>Spermatophyta</taxon>
        <taxon>Magnoliopsida</taxon>
        <taxon>Magnoliidae</taxon>
        <taxon>Laurales</taxon>
        <taxon>Lauraceae</taxon>
        <taxon>Cinnamomum</taxon>
    </lineage>
</organism>
<dbReference type="InterPro" id="IPR044824">
    <property type="entry name" value="MAIN-like"/>
</dbReference>